<accession>A0A5C1AKJ7</accession>
<organism evidence="1 2">
    <name type="scientific">Limnoglobus roseus</name>
    <dbReference type="NCBI Taxonomy" id="2598579"/>
    <lineage>
        <taxon>Bacteria</taxon>
        <taxon>Pseudomonadati</taxon>
        <taxon>Planctomycetota</taxon>
        <taxon>Planctomycetia</taxon>
        <taxon>Gemmatales</taxon>
        <taxon>Gemmataceae</taxon>
        <taxon>Limnoglobus</taxon>
    </lineage>
</organism>
<dbReference type="KEGG" id="lrs:PX52LOC_04682"/>
<protein>
    <submittedName>
        <fullName evidence="1">Uncharacterized protein</fullName>
    </submittedName>
</protein>
<dbReference type="Proteomes" id="UP000324974">
    <property type="component" value="Chromosome"/>
</dbReference>
<keyword evidence="2" id="KW-1185">Reference proteome</keyword>
<evidence type="ECO:0000313" key="1">
    <source>
        <dbReference type="EMBL" id="QEL17684.1"/>
    </source>
</evidence>
<sequence length="66" mass="6831">MTQDEALKLAGETWGHTAFAESVVRDGATVCEVGVMSASGRTRYVRGAGPSWAEAMAAAGLPPHRG</sequence>
<dbReference type="RefSeq" id="WP_149112261.1">
    <property type="nucleotide sequence ID" value="NZ_CP042425.1"/>
</dbReference>
<name>A0A5C1AKJ7_9BACT</name>
<evidence type="ECO:0000313" key="2">
    <source>
        <dbReference type="Proteomes" id="UP000324974"/>
    </source>
</evidence>
<proteinExistence type="predicted"/>
<dbReference type="AlphaFoldDB" id="A0A5C1AKJ7"/>
<reference evidence="2" key="1">
    <citation type="submission" date="2019-08" db="EMBL/GenBank/DDBJ databases">
        <title>Limnoglobus roseus gen. nov., sp. nov., a novel freshwater planctomycete with a giant genome from the family Gemmataceae.</title>
        <authorList>
            <person name="Kulichevskaya I.S."/>
            <person name="Naumoff D.G."/>
            <person name="Miroshnikov K."/>
            <person name="Ivanova A."/>
            <person name="Philippov D.A."/>
            <person name="Hakobyan A."/>
            <person name="Rijpstra I.C."/>
            <person name="Sinninghe Damste J.S."/>
            <person name="Liesack W."/>
            <person name="Dedysh S.N."/>
        </authorList>
    </citation>
    <scope>NUCLEOTIDE SEQUENCE [LARGE SCALE GENOMIC DNA]</scope>
    <source>
        <strain evidence="2">PX52</strain>
    </source>
</reference>
<gene>
    <name evidence="1" type="ORF">PX52LOC_04682</name>
</gene>
<dbReference type="EMBL" id="CP042425">
    <property type="protein sequence ID" value="QEL17684.1"/>
    <property type="molecule type" value="Genomic_DNA"/>
</dbReference>
<dbReference type="OrthoDB" id="9803192at2"/>